<dbReference type="PIRSF" id="PIRSF037567">
    <property type="entry name" value="MTTB_MeTrfase"/>
    <property type="match status" value="1"/>
</dbReference>
<protein>
    <recommendedName>
        <fullName evidence="4">Methyltransferase</fullName>
        <ecNumber evidence="4">2.1.1.-</ecNumber>
    </recommendedName>
</protein>
<evidence type="ECO:0000313" key="7">
    <source>
        <dbReference type="Proteomes" id="UP000308530"/>
    </source>
</evidence>
<feature type="compositionally biased region" description="Basic and acidic residues" evidence="5">
    <location>
        <begin position="29"/>
        <end position="40"/>
    </location>
</feature>
<gene>
    <name evidence="6" type="ORF">FE840_001320</name>
</gene>
<keyword evidence="3 4" id="KW-0808">Transferase</keyword>
<evidence type="ECO:0000256" key="5">
    <source>
        <dbReference type="SAM" id="MobiDB-lite"/>
    </source>
</evidence>
<proteinExistence type="inferred from homology"/>
<sequence>MNDISISGLSETEGTTPPVERRRRGTGRGTERTRKSSTERYRNLVNRLATTELLDPQALDEMHEASLTILEEIGMDIMLPEARAIMKAHGAEVAEGSDRVRFDRNLIMDMIASAPREFQMFARNPERNVKMGGNNLVFAQIASAPFVADREGGRRAGNQEDFRKLVKLAQCYDVIHTTGGYPVEPIDIHASVRHLDCLSDMVKLTDKVFHCYSLGKQRNLDAIEIARIGRGISMEQMENEPSLFTIINSSSPLRLDGPMLQGIIEMSSRGQVVVLTPFTLAGAMAPVTIAGAVVQQNAEALCGIAFTQMVKRGAPVVYGGFTSNVDMKTGAPAFGTPEYMKAVIVGGQLARRYGIPYRTSNTNAANTLDAQAAYESAFSLWALTQGGGNFIMHSAGWSEGGLTASFEKFILDVDMLQMVAEFLTPLDVTPDALALDAVREVGPGGHFFGTAHTLARYETAFYSPILSDWRNFETWTEAGRPTTYDHANRIFKEKLASYERPPIDPTVEEELDAFVAKRKAEGGVATDF</sequence>
<dbReference type="GO" id="GO:0008168">
    <property type="term" value="F:methyltransferase activity"/>
    <property type="evidence" value="ECO:0007669"/>
    <property type="project" value="UniProtKB-KW"/>
</dbReference>
<dbReference type="Pfam" id="PF06253">
    <property type="entry name" value="MTTB"/>
    <property type="match status" value="1"/>
</dbReference>
<evidence type="ECO:0000256" key="2">
    <source>
        <dbReference type="ARBA" id="ARBA00022603"/>
    </source>
</evidence>
<dbReference type="Gene3D" id="3.20.20.480">
    <property type="entry name" value="Trimethylamine methyltransferase-like"/>
    <property type="match status" value="1"/>
</dbReference>
<organism evidence="6 7">
    <name type="scientific">Peteryoungia desertarenae</name>
    <dbReference type="NCBI Taxonomy" id="1813451"/>
    <lineage>
        <taxon>Bacteria</taxon>
        <taxon>Pseudomonadati</taxon>
        <taxon>Pseudomonadota</taxon>
        <taxon>Alphaproteobacteria</taxon>
        <taxon>Hyphomicrobiales</taxon>
        <taxon>Rhizobiaceae</taxon>
        <taxon>Peteryoungia</taxon>
    </lineage>
</organism>
<dbReference type="GO" id="GO:0032259">
    <property type="term" value="P:methylation"/>
    <property type="evidence" value="ECO:0007669"/>
    <property type="project" value="UniProtKB-KW"/>
</dbReference>
<dbReference type="RefSeq" id="WP_138288803.1">
    <property type="nucleotide sequence ID" value="NZ_CP058350.1"/>
</dbReference>
<feature type="compositionally biased region" description="Polar residues" evidence="5">
    <location>
        <begin position="1"/>
        <end position="10"/>
    </location>
</feature>
<name>A0ABX6QJ33_9HYPH</name>
<dbReference type="EMBL" id="CP058350">
    <property type="protein sequence ID" value="QLF68302.1"/>
    <property type="molecule type" value="Genomic_DNA"/>
</dbReference>
<dbReference type="InterPro" id="IPR038601">
    <property type="entry name" value="MttB-like_sf"/>
</dbReference>
<feature type="region of interest" description="Disordered" evidence="5">
    <location>
        <begin position="1"/>
        <end position="40"/>
    </location>
</feature>
<keyword evidence="2 6" id="KW-0489">Methyltransferase</keyword>
<keyword evidence="7" id="KW-1185">Reference proteome</keyword>
<evidence type="ECO:0000256" key="3">
    <source>
        <dbReference type="ARBA" id="ARBA00022679"/>
    </source>
</evidence>
<dbReference type="EC" id="2.1.1.-" evidence="4"/>
<dbReference type="Proteomes" id="UP000308530">
    <property type="component" value="Chromosome"/>
</dbReference>
<evidence type="ECO:0000256" key="1">
    <source>
        <dbReference type="ARBA" id="ARBA00007137"/>
    </source>
</evidence>
<evidence type="ECO:0000256" key="4">
    <source>
        <dbReference type="PIRNR" id="PIRNR037567"/>
    </source>
</evidence>
<accession>A0ABX6QJ33</accession>
<dbReference type="InterPro" id="IPR010426">
    <property type="entry name" value="MTTB_MeTrfase"/>
</dbReference>
<evidence type="ECO:0000313" key="6">
    <source>
        <dbReference type="EMBL" id="QLF68302.1"/>
    </source>
</evidence>
<reference evidence="6 7" key="1">
    <citation type="submission" date="2020-06" db="EMBL/GenBank/DDBJ databases">
        <title>Genome sequence of Rhizobium sp strain ADMK78.</title>
        <authorList>
            <person name="Rahi P."/>
        </authorList>
    </citation>
    <scope>NUCLEOTIDE SEQUENCE [LARGE SCALE GENOMIC DNA]</scope>
    <source>
        <strain evidence="6 7">ADMK78</strain>
    </source>
</reference>
<comment type="similarity">
    <text evidence="1 4">Belongs to the trimethylamine methyltransferase family.</text>
</comment>